<keyword evidence="1" id="KW-1133">Transmembrane helix</keyword>
<dbReference type="PROSITE" id="PS51257">
    <property type="entry name" value="PROKAR_LIPOPROTEIN"/>
    <property type="match status" value="1"/>
</dbReference>
<keyword evidence="1" id="KW-0472">Membrane</keyword>
<accession>A0A9D2KK20</accession>
<dbReference type="PANTHER" id="PTHR46333:SF2">
    <property type="entry name" value="CYTOKINESIS PROTEIN 3"/>
    <property type="match status" value="1"/>
</dbReference>
<feature type="domain" description="Transglutaminase-like" evidence="2">
    <location>
        <begin position="179"/>
        <end position="268"/>
    </location>
</feature>
<proteinExistence type="predicted"/>
<evidence type="ECO:0000313" key="3">
    <source>
        <dbReference type="EMBL" id="HJA07231.1"/>
    </source>
</evidence>
<dbReference type="EMBL" id="DXAK01000045">
    <property type="protein sequence ID" value="HJA07231.1"/>
    <property type="molecule type" value="Genomic_DNA"/>
</dbReference>
<dbReference type="Proteomes" id="UP000824223">
    <property type="component" value="Unassembled WGS sequence"/>
</dbReference>
<feature type="transmembrane region" description="Helical" evidence="1">
    <location>
        <begin position="14"/>
        <end position="38"/>
    </location>
</feature>
<evidence type="ECO:0000259" key="2">
    <source>
        <dbReference type="Pfam" id="PF01841"/>
    </source>
</evidence>
<name>A0A9D2KK20_9FIRM</name>
<protein>
    <recommendedName>
        <fullName evidence="2">Transglutaminase-like domain-containing protein</fullName>
    </recommendedName>
</protein>
<evidence type="ECO:0000256" key="1">
    <source>
        <dbReference type="SAM" id="Phobius"/>
    </source>
</evidence>
<dbReference type="AlphaFoldDB" id="A0A9D2KK20"/>
<dbReference type="Gene3D" id="3.10.620.30">
    <property type="match status" value="1"/>
</dbReference>
<dbReference type="PANTHER" id="PTHR46333">
    <property type="entry name" value="CYTOKINESIS PROTEIN 3"/>
    <property type="match status" value="1"/>
</dbReference>
<reference evidence="3" key="2">
    <citation type="submission" date="2021-04" db="EMBL/GenBank/DDBJ databases">
        <authorList>
            <person name="Gilroy R."/>
        </authorList>
    </citation>
    <scope>NUCLEOTIDE SEQUENCE</scope>
    <source>
        <strain evidence="3">ChiSjej2B20-11307</strain>
    </source>
</reference>
<dbReference type="SUPFAM" id="SSF54001">
    <property type="entry name" value="Cysteine proteinases"/>
    <property type="match status" value="1"/>
</dbReference>
<dbReference type="InterPro" id="IPR002931">
    <property type="entry name" value="Transglutaminase-like"/>
</dbReference>
<sequence>MSGRRRNRRAWKKGCLQVFAIGAGFCACAVFILSLVYLEFGSYWENIMGRTAQETVTNVPQQESEFPEVTVTEEEVAGNFYYRQLTKEDQTVYRELLQGVRDMKESITLHAGRSDRPEKVYEYLLYDRPELFFCDGSSKMTVYEDHTDFYPGYTCSLREREERQSQIETAVEKCFAGISADSSEYDRIRYVYEYIVNTVKYDETAPDNQNIYSALVGKRSVCAGYSRAAQYLLGKIGTECIYVVGTAQGQNAHAWNIVNCSGKYYQMDVTFGDPVFLLAESGEELPRDTVNYDYLCCTDSDILLDHTPSEEVWYPVCNSDDLNYYKMNGMYYESFDPKIILGAMNNSIYSGEQMFACKFAGGDIFDEAKGVLTEELLPKAAQNLASVYDLENVKYTYAEDNAHHKITVFWNYE</sequence>
<keyword evidence="1" id="KW-0812">Transmembrane</keyword>
<dbReference type="InterPro" id="IPR038765">
    <property type="entry name" value="Papain-like_cys_pep_sf"/>
</dbReference>
<evidence type="ECO:0000313" key="4">
    <source>
        <dbReference type="Proteomes" id="UP000824223"/>
    </source>
</evidence>
<comment type="caution">
    <text evidence="3">The sequence shown here is derived from an EMBL/GenBank/DDBJ whole genome shotgun (WGS) entry which is preliminary data.</text>
</comment>
<organism evidence="3 4">
    <name type="scientific">Candidatus Mediterraneibacter pullicola</name>
    <dbReference type="NCBI Taxonomy" id="2838682"/>
    <lineage>
        <taxon>Bacteria</taxon>
        <taxon>Bacillati</taxon>
        <taxon>Bacillota</taxon>
        <taxon>Clostridia</taxon>
        <taxon>Lachnospirales</taxon>
        <taxon>Lachnospiraceae</taxon>
        <taxon>Mediterraneibacter</taxon>
    </lineage>
</organism>
<reference evidence="3" key="1">
    <citation type="journal article" date="2021" name="PeerJ">
        <title>Extensive microbial diversity within the chicken gut microbiome revealed by metagenomics and culture.</title>
        <authorList>
            <person name="Gilroy R."/>
            <person name="Ravi A."/>
            <person name="Getino M."/>
            <person name="Pursley I."/>
            <person name="Horton D.L."/>
            <person name="Alikhan N.F."/>
            <person name="Baker D."/>
            <person name="Gharbi K."/>
            <person name="Hall N."/>
            <person name="Watson M."/>
            <person name="Adriaenssens E.M."/>
            <person name="Foster-Nyarko E."/>
            <person name="Jarju S."/>
            <person name="Secka A."/>
            <person name="Antonio M."/>
            <person name="Oren A."/>
            <person name="Chaudhuri R.R."/>
            <person name="La Ragione R."/>
            <person name="Hildebrand F."/>
            <person name="Pallen M.J."/>
        </authorList>
    </citation>
    <scope>NUCLEOTIDE SEQUENCE</scope>
    <source>
        <strain evidence="3">ChiSjej2B20-11307</strain>
    </source>
</reference>
<gene>
    <name evidence="3" type="ORF">H9798_08860</name>
</gene>
<dbReference type="InterPro" id="IPR052557">
    <property type="entry name" value="CAP/Cytokinesis_protein"/>
</dbReference>
<dbReference type="GO" id="GO:0005737">
    <property type="term" value="C:cytoplasm"/>
    <property type="evidence" value="ECO:0007669"/>
    <property type="project" value="TreeGrafter"/>
</dbReference>
<dbReference type="Pfam" id="PF01841">
    <property type="entry name" value="Transglut_core"/>
    <property type="match status" value="1"/>
</dbReference>